<feature type="transmembrane region" description="Helical" evidence="9">
    <location>
        <begin position="535"/>
        <end position="554"/>
    </location>
</feature>
<keyword evidence="7 9" id="KW-0472">Membrane</keyword>
<feature type="transmembrane region" description="Helical" evidence="9">
    <location>
        <begin position="496"/>
        <end position="515"/>
    </location>
</feature>
<keyword evidence="3" id="KW-0813">Transport</keyword>
<keyword evidence="5" id="KW-0029">Amino-acid transport</keyword>
<evidence type="ECO:0000256" key="2">
    <source>
        <dbReference type="ARBA" id="ARBA00008066"/>
    </source>
</evidence>
<protein>
    <submittedName>
        <fullName evidence="11">Transmembrane amino acid transporter protein-domain-containing protein</fullName>
    </submittedName>
</protein>
<dbReference type="EMBL" id="JAGPNK010000016">
    <property type="protein sequence ID" value="KAH7308217.1"/>
    <property type="molecule type" value="Genomic_DNA"/>
</dbReference>
<evidence type="ECO:0000313" key="11">
    <source>
        <dbReference type="EMBL" id="KAH7308217.1"/>
    </source>
</evidence>
<reference evidence="11" key="1">
    <citation type="journal article" date="2021" name="Nat. Commun.">
        <title>Genetic determinants of endophytism in the Arabidopsis root mycobiome.</title>
        <authorList>
            <person name="Mesny F."/>
            <person name="Miyauchi S."/>
            <person name="Thiergart T."/>
            <person name="Pickel B."/>
            <person name="Atanasova L."/>
            <person name="Karlsson M."/>
            <person name="Huettel B."/>
            <person name="Barry K.W."/>
            <person name="Haridas S."/>
            <person name="Chen C."/>
            <person name="Bauer D."/>
            <person name="Andreopoulos W."/>
            <person name="Pangilinan J."/>
            <person name="LaButti K."/>
            <person name="Riley R."/>
            <person name="Lipzen A."/>
            <person name="Clum A."/>
            <person name="Drula E."/>
            <person name="Henrissat B."/>
            <person name="Kohler A."/>
            <person name="Grigoriev I.V."/>
            <person name="Martin F.M."/>
            <person name="Hacquard S."/>
        </authorList>
    </citation>
    <scope>NUCLEOTIDE SEQUENCE</scope>
    <source>
        <strain evidence="11">MPI-CAGE-CH-0235</strain>
    </source>
</reference>
<dbReference type="Pfam" id="PF01490">
    <property type="entry name" value="Aa_trans"/>
    <property type="match status" value="1"/>
</dbReference>
<feature type="domain" description="Amino acid transporter transmembrane" evidence="10">
    <location>
        <begin position="274"/>
        <end position="680"/>
    </location>
</feature>
<feature type="transmembrane region" description="Helical" evidence="9">
    <location>
        <begin position="660"/>
        <end position="682"/>
    </location>
</feature>
<dbReference type="InterPro" id="IPR013057">
    <property type="entry name" value="AA_transpt_TM"/>
</dbReference>
<evidence type="ECO:0000256" key="8">
    <source>
        <dbReference type="SAM" id="MobiDB-lite"/>
    </source>
</evidence>
<feature type="transmembrane region" description="Helical" evidence="9">
    <location>
        <begin position="353"/>
        <end position="374"/>
    </location>
</feature>
<comment type="subcellular location">
    <subcellularLocation>
        <location evidence="1">Membrane</location>
        <topology evidence="1">Multi-pass membrane protein</topology>
    </subcellularLocation>
</comment>
<feature type="transmembrane region" description="Helical" evidence="9">
    <location>
        <begin position="306"/>
        <end position="327"/>
    </location>
</feature>
<name>A0A8K0SCJ1_9HYPO</name>
<dbReference type="PANTHER" id="PTHR22950:SF692">
    <property type="entry name" value="TRANSMEMBRANE AMINO ACID TRANSPORTER FAMILY PROTEIN"/>
    <property type="match status" value="1"/>
</dbReference>
<organism evidence="11 12">
    <name type="scientific">Stachybotrys elegans</name>
    <dbReference type="NCBI Taxonomy" id="80388"/>
    <lineage>
        <taxon>Eukaryota</taxon>
        <taxon>Fungi</taxon>
        <taxon>Dikarya</taxon>
        <taxon>Ascomycota</taxon>
        <taxon>Pezizomycotina</taxon>
        <taxon>Sordariomycetes</taxon>
        <taxon>Hypocreomycetidae</taxon>
        <taxon>Hypocreales</taxon>
        <taxon>Stachybotryaceae</taxon>
        <taxon>Stachybotrys</taxon>
    </lineage>
</organism>
<dbReference type="OrthoDB" id="655540at2759"/>
<comment type="caution">
    <text evidence="11">The sequence shown here is derived from an EMBL/GenBank/DDBJ whole genome shotgun (WGS) entry which is preliminary data.</text>
</comment>
<sequence length="689" mass="74569">MAPEARIPTTWDEYEGRRLSSGSVSSNAVAEDQSLLGEDDDDDANNGFPGIRRRGSVTHRLAAVADIGGVNSIRSFARSWQRAAGFPEVIPRRPSFVFAPDQQEQHPAGSSEDIQYGRGPAESPAQRPQGSLLRQHLEASFSAGEPSARPDAGSSDFRDRESKALDAELGSTVSLMGGTPSSRASLFAAPALSSPPVIGSYGSYRSSAYGTMGRGTLRVRHMSSTDQLADRWADQGEEASEDSEDDDAALGEHQPILVKEVKQGNKVILTVEGQSTLPQSIFNSINALIGVGMLSLPLAFKMSGWIFGLLLLTVNAAVTGYTGKILARCMDYDPSLITYSDIAYVSFGSRARIIVSALFSIELVAACVALVILFSDSLYLLLPGLFSVETWKCICGVLVLVLNTMPLRWLSYTSVIGIFSTFSIVCIVILDGLVKEHKPGSLWEPATTYLLPSNWLALPLAYGLLASPWGAHSVFPSIYRDMRHPYKWGRAVKVTFSFSYVLDTCLAIVGILMFGDDISDAITSNILRTAGYPDILTVLMCLSVAIIPLTKIPLNFRPIITTIDVLCGVHQDHHGHHGHHHHSHAEAAGSQRSAVVASALRVLIRVSSVLVLLVISILFPAFDSICAFLGAALCTLISVVLPLSFYLKLYWNEIPVTERLCCWVVIIVFSVLGAVGTVWTFLPKELIGV</sequence>
<dbReference type="PANTHER" id="PTHR22950">
    <property type="entry name" value="AMINO ACID TRANSPORTER"/>
    <property type="match status" value="1"/>
</dbReference>
<comment type="similarity">
    <text evidence="2">Belongs to the amino acid/polyamine transporter 2 family.</text>
</comment>
<feature type="transmembrane region" description="Helical" evidence="9">
    <location>
        <begin position="602"/>
        <end position="622"/>
    </location>
</feature>
<dbReference type="AlphaFoldDB" id="A0A8K0SCJ1"/>
<feature type="transmembrane region" description="Helical" evidence="9">
    <location>
        <begin position="380"/>
        <end position="402"/>
    </location>
</feature>
<evidence type="ECO:0000256" key="9">
    <source>
        <dbReference type="SAM" id="Phobius"/>
    </source>
</evidence>
<evidence type="ECO:0000259" key="10">
    <source>
        <dbReference type="Pfam" id="PF01490"/>
    </source>
</evidence>
<accession>A0A8K0SCJ1</accession>
<proteinExistence type="inferred from homology"/>
<feature type="transmembrane region" description="Helical" evidence="9">
    <location>
        <begin position="628"/>
        <end position="648"/>
    </location>
</feature>
<keyword evidence="4 9" id="KW-0812">Transmembrane</keyword>
<evidence type="ECO:0000256" key="6">
    <source>
        <dbReference type="ARBA" id="ARBA00022989"/>
    </source>
</evidence>
<evidence type="ECO:0000256" key="5">
    <source>
        <dbReference type="ARBA" id="ARBA00022970"/>
    </source>
</evidence>
<evidence type="ECO:0000256" key="7">
    <source>
        <dbReference type="ARBA" id="ARBA00023136"/>
    </source>
</evidence>
<dbReference type="GO" id="GO:0005774">
    <property type="term" value="C:vacuolar membrane"/>
    <property type="evidence" value="ECO:0007669"/>
    <property type="project" value="TreeGrafter"/>
</dbReference>
<feature type="transmembrane region" description="Helical" evidence="9">
    <location>
        <begin position="409"/>
        <end position="434"/>
    </location>
</feature>
<evidence type="ECO:0000256" key="1">
    <source>
        <dbReference type="ARBA" id="ARBA00004141"/>
    </source>
</evidence>
<feature type="region of interest" description="Disordered" evidence="8">
    <location>
        <begin position="17"/>
        <end position="52"/>
    </location>
</feature>
<dbReference type="GO" id="GO:0015179">
    <property type="term" value="F:L-amino acid transmembrane transporter activity"/>
    <property type="evidence" value="ECO:0007669"/>
    <property type="project" value="TreeGrafter"/>
</dbReference>
<feature type="compositionally biased region" description="Acidic residues" evidence="8">
    <location>
        <begin position="235"/>
        <end position="248"/>
    </location>
</feature>
<keyword evidence="12" id="KW-1185">Reference proteome</keyword>
<keyword evidence="6 9" id="KW-1133">Transmembrane helix</keyword>
<gene>
    <name evidence="11" type="ORF">B0I35DRAFT_413557</name>
</gene>
<evidence type="ECO:0000313" key="12">
    <source>
        <dbReference type="Proteomes" id="UP000813444"/>
    </source>
</evidence>
<evidence type="ECO:0000256" key="4">
    <source>
        <dbReference type="ARBA" id="ARBA00022692"/>
    </source>
</evidence>
<feature type="region of interest" description="Disordered" evidence="8">
    <location>
        <begin position="100"/>
        <end position="161"/>
    </location>
</feature>
<feature type="region of interest" description="Disordered" evidence="8">
    <location>
        <begin position="226"/>
        <end position="248"/>
    </location>
</feature>
<dbReference type="Proteomes" id="UP000813444">
    <property type="component" value="Unassembled WGS sequence"/>
</dbReference>
<feature type="transmembrane region" description="Helical" evidence="9">
    <location>
        <begin position="454"/>
        <end position="475"/>
    </location>
</feature>
<evidence type="ECO:0000256" key="3">
    <source>
        <dbReference type="ARBA" id="ARBA00022448"/>
    </source>
</evidence>